<dbReference type="InterPro" id="IPR011009">
    <property type="entry name" value="Kinase-like_dom_sf"/>
</dbReference>
<keyword evidence="2" id="KW-0067">ATP-binding</keyword>
<dbReference type="PANTHER" id="PTHR27001">
    <property type="entry name" value="OS01G0253100 PROTEIN"/>
    <property type="match status" value="1"/>
</dbReference>
<dbReference type="SUPFAM" id="SSF56112">
    <property type="entry name" value="Protein kinase-like (PK-like)"/>
    <property type="match status" value="1"/>
</dbReference>
<reference evidence="4 5" key="1">
    <citation type="submission" date="2024-04" db="EMBL/GenBank/DDBJ databases">
        <title>Tritrichomonas musculus Genome.</title>
        <authorList>
            <person name="Alves-Ferreira E."/>
            <person name="Grigg M."/>
            <person name="Lorenzi H."/>
            <person name="Galac M."/>
        </authorList>
    </citation>
    <scope>NUCLEOTIDE SEQUENCE [LARGE SCALE GENOMIC DNA]</scope>
    <source>
        <strain evidence="4 5">EAF2021</strain>
    </source>
</reference>
<accession>A0ABR2J3B6</accession>
<dbReference type="PANTHER" id="PTHR27001:SF118">
    <property type="entry name" value="OS01G0253100 PROTEIN"/>
    <property type="match status" value="1"/>
</dbReference>
<gene>
    <name evidence="4" type="ORF">M9Y10_007239</name>
</gene>
<keyword evidence="1" id="KW-0547">Nucleotide-binding</keyword>
<keyword evidence="5" id="KW-1185">Reference proteome</keyword>
<dbReference type="Proteomes" id="UP001470230">
    <property type="component" value="Unassembled WGS sequence"/>
</dbReference>
<comment type="caution">
    <text evidence="4">The sequence shown here is derived from an EMBL/GenBank/DDBJ whole genome shotgun (WGS) entry which is preliminary data.</text>
</comment>
<dbReference type="PROSITE" id="PS50011">
    <property type="entry name" value="PROTEIN_KINASE_DOM"/>
    <property type="match status" value="1"/>
</dbReference>
<evidence type="ECO:0000256" key="1">
    <source>
        <dbReference type="ARBA" id="ARBA00022741"/>
    </source>
</evidence>
<evidence type="ECO:0000313" key="5">
    <source>
        <dbReference type="Proteomes" id="UP001470230"/>
    </source>
</evidence>
<dbReference type="InterPro" id="IPR001245">
    <property type="entry name" value="Ser-Thr/Tyr_kinase_cat_dom"/>
</dbReference>
<evidence type="ECO:0000313" key="4">
    <source>
        <dbReference type="EMBL" id="KAK8871510.1"/>
    </source>
</evidence>
<sequence length="921" mass="109851">MKYDAKSEQMAINIKQLLKNPIKFHRFIDLIKEGTIVFQQFVEQMLLFFASNIDNNILFSIYQHILNDNSSDNYHIQEKYQQKLEIWQAKKQYYIDTIFYLLFCHLFDKKQIQKKFIQNSDQYLYYIRDLGNLGDFNSSVKFFVDTDCNFYYEKSFNEINDEAINTEIQILSINFKSNNDKYPIFIVHQSHIENEKIYIPYYPYKTLNYFLKNQIKNEIDISIADKLVLIKEIALGLKKLHENQIYHLNLNDSSIYINCKKDAYICNFTNDTNHEKNQTKLANVFYYRHPDLAMNPQSTKIEYEINREYTKYDIYSFGVLVNEIITLRRPDERFGNDTRSAKIAKVSTPYREGSTNTYYDFIMQDFNESLEIKDIIEKCMKGIYENVEMILSDIDKLINEKQPEEVKNEVEYRILNADDPCKYKCELGDLVYNCYQGNEDTQYLIESFLNNSDIYTDYEESNEIFFNEIDEDMITVIFNFFDFKNDTNTVKKMLYKYAYNYFIRKNALSLLDPNQSCYLNDVQKVLMTMSVNAINNSNESSFSHTVIEKNLIPITSLDSFIKKVIDPKTIRLFAYMIAKELGLIHSYNLYHGELSLKSIGIYYDNEADTFVPSIIPFYFFYQNRKGRIFAPYKKENIKLDKGQRKDIRDFFKIIREFEDYAVFIPPEIFQSETMNEILFYLYKANKMNPNFREIATKKDYSSLYLTQSVLYDIFVRKDKNDPIYKDFDFFLLHNKSDVYLDVYKAVKFNLEFSSLKILNIKRDIENDESIKDMLLEINEINDEAYKIIYETSSNEEETVNKIKNDIDRAIKRNDVMNMVTLYSLLDFQNSKMQYYNNLFTRMANKVVFRYLEINTTVAESCPFMIKRYLYSLNPKFNYKIGVKIYNCRVNKNNITRIVEKLGHKLVTECDNMFIIVKKDVS</sequence>
<evidence type="ECO:0000259" key="3">
    <source>
        <dbReference type="PROSITE" id="PS50011"/>
    </source>
</evidence>
<name>A0ABR2J3B6_9EUKA</name>
<dbReference type="SMART" id="SM00220">
    <property type="entry name" value="S_TKc"/>
    <property type="match status" value="1"/>
</dbReference>
<organism evidence="4 5">
    <name type="scientific">Tritrichomonas musculus</name>
    <dbReference type="NCBI Taxonomy" id="1915356"/>
    <lineage>
        <taxon>Eukaryota</taxon>
        <taxon>Metamonada</taxon>
        <taxon>Parabasalia</taxon>
        <taxon>Tritrichomonadida</taxon>
        <taxon>Tritrichomonadidae</taxon>
        <taxon>Tritrichomonas</taxon>
    </lineage>
</organism>
<dbReference type="Gene3D" id="1.10.510.10">
    <property type="entry name" value="Transferase(Phosphotransferase) domain 1"/>
    <property type="match status" value="1"/>
</dbReference>
<dbReference type="Pfam" id="PF07714">
    <property type="entry name" value="PK_Tyr_Ser-Thr"/>
    <property type="match status" value="1"/>
</dbReference>
<proteinExistence type="predicted"/>
<evidence type="ECO:0000256" key="2">
    <source>
        <dbReference type="ARBA" id="ARBA00022840"/>
    </source>
</evidence>
<feature type="domain" description="Protein kinase" evidence="3">
    <location>
        <begin position="125"/>
        <end position="466"/>
    </location>
</feature>
<dbReference type="InterPro" id="IPR000719">
    <property type="entry name" value="Prot_kinase_dom"/>
</dbReference>
<dbReference type="EMBL" id="JAPFFF010000013">
    <property type="protein sequence ID" value="KAK8871510.1"/>
    <property type="molecule type" value="Genomic_DNA"/>
</dbReference>
<protein>
    <recommendedName>
        <fullName evidence="3">Protein kinase domain-containing protein</fullName>
    </recommendedName>
</protein>